<organism evidence="2 3">
    <name type="scientific">Candidatus Clostridium stratigraminis</name>
    <dbReference type="NCBI Taxonomy" id="3381661"/>
    <lineage>
        <taxon>Bacteria</taxon>
        <taxon>Bacillati</taxon>
        <taxon>Bacillota</taxon>
        <taxon>Clostridia</taxon>
        <taxon>Eubacteriales</taxon>
        <taxon>Clostridiaceae</taxon>
        <taxon>Clostridium</taxon>
    </lineage>
</organism>
<keyword evidence="1" id="KW-0472">Membrane</keyword>
<evidence type="ECO:0000256" key="1">
    <source>
        <dbReference type="SAM" id="Phobius"/>
    </source>
</evidence>
<protein>
    <submittedName>
        <fullName evidence="2">Uncharacterized protein</fullName>
    </submittedName>
</protein>
<name>A0ABW8SZU5_9CLOT</name>
<keyword evidence="1" id="KW-1133">Transmembrane helix</keyword>
<feature type="transmembrane region" description="Helical" evidence="1">
    <location>
        <begin position="7"/>
        <end position="29"/>
    </location>
</feature>
<reference evidence="2 3" key="1">
    <citation type="submission" date="2024-11" db="EMBL/GenBank/DDBJ databases">
        <authorList>
            <person name="Heng Y.C."/>
            <person name="Lim A.C.H."/>
            <person name="Lee J.K.Y."/>
            <person name="Kittelmann S."/>
        </authorList>
    </citation>
    <scope>NUCLEOTIDE SEQUENCE [LARGE SCALE GENOMIC DNA]</scope>
    <source>
        <strain evidence="2 3">WILCCON 0185</strain>
    </source>
</reference>
<keyword evidence="1" id="KW-0812">Transmembrane</keyword>
<dbReference type="RefSeq" id="WP_406768082.1">
    <property type="nucleotide sequence ID" value="NZ_JBJHZZ010000001.1"/>
</dbReference>
<gene>
    <name evidence="2" type="ORF">ACJDUG_01380</name>
</gene>
<keyword evidence="3" id="KW-1185">Reference proteome</keyword>
<comment type="caution">
    <text evidence="2">The sequence shown here is derived from an EMBL/GenBank/DDBJ whole genome shotgun (WGS) entry which is preliminary data.</text>
</comment>
<dbReference type="Proteomes" id="UP001623591">
    <property type="component" value="Unassembled WGS sequence"/>
</dbReference>
<proteinExistence type="predicted"/>
<accession>A0ABW8SZU5</accession>
<dbReference type="EMBL" id="JBJHZZ010000001">
    <property type="protein sequence ID" value="MFL0245626.1"/>
    <property type="molecule type" value="Genomic_DNA"/>
</dbReference>
<evidence type="ECO:0000313" key="2">
    <source>
        <dbReference type="EMBL" id="MFL0245626.1"/>
    </source>
</evidence>
<evidence type="ECO:0000313" key="3">
    <source>
        <dbReference type="Proteomes" id="UP001623591"/>
    </source>
</evidence>
<sequence>MNKKRVLYILLGMLLLFIVIATIYLSAFIQPKIDFTAEINTVSNEDYTRILNNAQVMYPNKDIERFKHINIEIKVTAPLGVRNNIKIERDILQQYLKDNKKIQILGGGSLEYGNGKEYAENIEIYLIDLSVDELRNELEDFRYKVTWKDIWDRPNDKVFYLRDYLKLK</sequence>